<dbReference type="Pfam" id="PF01113">
    <property type="entry name" value="DapB_N"/>
    <property type="match status" value="1"/>
</dbReference>
<evidence type="ECO:0000259" key="6">
    <source>
        <dbReference type="PROSITE" id="PS50111"/>
    </source>
</evidence>
<dbReference type="RefSeq" id="WP_072887784.1">
    <property type="nucleotide sequence ID" value="NZ_FRAE01000016.1"/>
</dbReference>
<reference evidence="8" key="1">
    <citation type="submission" date="2016-11" db="EMBL/GenBank/DDBJ databases">
        <authorList>
            <person name="Varghese N."/>
            <person name="Submissions S."/>
        </authorList>
    </citation>
    <scope>NUCLEOTIDE SEQUENCE [LARGE SCALE GENOMIC DNA]</scope>
    <source>
        <strain evidence="8">DSM 15518</strain>
    </source>
</reference>
<proteinExistence type="inferred from homology"/>
<dbReference type="SUPFAM" id="SSF51735">
    <property type="entry name" value="NAD(P)-binding Rossmann-fold domains"/>
    <property type="match status" value="1"/>
</dbReference>
<dbReference type="GO" id="GO:0009089">
    <property type="term" value="P:lysine biosynthetic process via diaminopimelate"/>
    <property type="evidence" value="ECO:0007669"/>
    <property type="project" value="InterPro"/>
</dbReference>
<feature type="domain" description="Methyl-accepting transducer" evidence="6">
    <location>
        <begin position="158"/>
        <end position="264"/>
    </location>
</feature>
<dbReference type="Pfam" id="PF00015">
    <property type="entry name" value="MCPsignal"/>
    <property type="match status" value="1"/>
</dbReference>
<dbReference type="GO" id="GO:0006935">
    <property type="term" value="P:chemotaxis"/>
    <property type="evidence" value="ECO:0007669"/>
    <property type="project" value="InterPro"/>
</dbReference>
<keyword evidence="2" id="KW-0560">Oxidoreductase</keyword>
<comment type="similarity">
    <text evidence="4">Belongs to the methyl-accepting chemotaxis (MCP) protein family.</text>
</comment>
<dbReference type="OrthoDB" id="9816519at2"/>
<evidence type="ECO:0000256" key="3">
    <source>
        <dbReference type="ARBA" id="ARBA00023224"/>
    </source>
</evidence>
<dbReference type="InterPro" id="IPR004090">
    <property type="entry name" value="Chemotax_Me-accpt_rcpt"/>
</dbReference>
<dbReference type="InterPro" id="IPR000846">
    <property type="entry name" value="DapB_N"/>
</dbReference>
<evidence type="ECO:0000256" key="2">
    <source>
        <dbReference type="ARBA" id="ARBA00023002"/>
    </source>
</evidence>
<dbReference type="SMART" id="SM00283">
    <property type="entry name" value="MA"/>
    <property type="match status" value="1"/>
</dbReference>
<dbReference type="GO" id="GO:0007165">
    <property type="term" value="P:signal transduction"/>
    <property type="evidence" value="ECO:0007669"/>
    <property type="project" value="UniProtKB-KW"/>
</dbReference>
<protein>
    <submittedName>
        <fullName evidence="7">Dihydrodipicolinate reductase, N-terminus</fullName>
    </submittedName>
</protein>
<keyword evidence="3 5" id="KW-0807">Transducer</keyword>
<dbReference type="AlphaFoldDB" id="A0A1M6MJG9"/>
<keyword evidence="1" id="KW-0521">NADP</keyword>
<dbReference type="Proteomes" id="UP000242497">
    <property type="component" value="Unassembled WGS sequence"/>
</dbReference>
<dbReference type="GO" id="GO:0008839">
    <property type="term" value="F:4-hydroxy-tetrahydrodipicolinate reductase"/>
    <property type="evidence" value="ECO:0007669"/>
    <property type="project" value="InterPro"/>
</dbReference>
<dbReference type="STRING" id="1123349.SAMN02744037_00955"/>
<name>A0A1M6MJG9_9FIRM</name>
<sequence>MNIAIIGAGNGGKNIIKTVSETKSINIVLVVDKNLEAPGILLSKKLGINYSQSIDDISNYNIDLIIEATGSETIANLLTNKYSNKCKIIDSTGALLIMTLVEKNIDTFEKLNNQISVINNTSNIVKDELKEILYSTDNIYNISDILLDSTKASIKYIEETDTIIQYVNKIANQTKILGINATIEAARAGQYGKGFSVVANEVQKLANNSEEFAKEINEILMKITQEIKKINEEVCKLKDFSKIQIDSSNKVNVAVDQLITETTI</sequence>
<dbReference type="PANTHER" id="PTHR32089:SF112">
    <property type="entry name" value="LYSOZYME-LIKE PROTEIN-RELATED"/>
    <property type="match status" value="1"/>
</dbReference>
<accession>A0A1M6MJG9</accession>
<dbReference type="Gene3D" id="3.40.50.720">
    <property type="entry name" value="NAD(P)-binding Rossmann-like Domain"/>
    <property type="match status" value="1"/>
</dbReference>
<keyword evidence="8" id="KW-1185">Reference proteome</keyword>
<dbReference type="GO" id="GO:0016020">
    <property type="term" value="C:membrane"/>
    <property type="evidence" value="ECO:0007669"/>
    <property type="project" value="InterPro"/>
</dbReference>
<dbReference type="PROSITE" id="PS50111">
    <property type="entry name" value="CHEMOTAXIS_TRANSDUC_2"/>
    <property type="match status" value="1"/>
</dbReference>
<dbReference type="PANTHER" id="PTHR32089">
    <property type="entry name" value="METHYL-ACCEPTING CHEMOTAXIS PROTEIN MCPB"/>
    <property type="match status" value="1"/>
</dbReference>
<dbReference type="InterPro" id="IPR036291">
    <property type="entry name" value="NAD(P)-bd_dom_sf"/>
</dbReference>
<evidence type="ECO:0000256" key="4">
    <source>
        <dbReference type="ARBA" id="ARBA00029447"/>
    </source>
</evidence>
<evidence type="ECO:0000313" key="8">
    <source>
        <dbReference type="Proteomes" id="UP000242497"/>
    </source>
</evidence>
<dbReference type="Gene3D" id="1.10.287.950">
    <property type="entry name" value="Methyl-accepting chemotaxis protein"/>
    <property type="match status" value="1"/>
</dbReference>
<dbReference type="EMBL" id="FRAE01000016">
    <property type="protein sequence ID" value="SHJ83546.1"/>
    <property type="molecule type" value="Genomic_DNA"/>
</dbReference>
<gene>
    <name evidence="7" type="ORF">SAMN02744037_00955</name>
</gene>
<organism evidence="7 8">
    <name type="scientific">Tepidibacter formicigenes DSM 15518</name>
    <dbReference type="NCBI Taxonomy" id="1123349"/>
    <lineage>
        <taxon>Bacteria</taxon>
        <taxon>Bacillati</taxon>
        <taxon>Bacillota</taxon>
        <taxon>Clostridia</taxon>
        <taxon>Peptostreptococcales</taxon>
        <taxon>Peptostreptococcaceae</taxon>
        <taxon>Tepidibacter</taxon>
    </lineage>
</organism>
<evidence type="ECO:0000256" key="5">
    <source>
        <dbReference type="PROSITE-ProRule" id="PRU00284"/>
    </source>
</evidence>
<dbReference type="SUPFAM" id="SSF58104">
    <property type="entry name" value="Methyl-accepting chemotaxis protein (MCP) signaling domain"/>
    <property type="match status" value="1"/>
</dbReference>
<dbReference type="PRINTS" id="PR00260">
    <property type="entry name" value="CHEMTRNSDUCR"/>
</dbReference>
<dbReference type="InterPro" id="IPR004089">
    <property type="entry name" value="MCPsignal_dom"/>
</dbReference>
<dbReference type="GO" id="GO:0004888">
    <property type="term" value="F:transmembrane signaling receptor activity"/>
    <property type="evidence" value="ECO:0007669"/>
    <property type="project" value="InterPro"/>
</dbReference>
<evidence type="ECO:0000313" key="7">
    <source>
        <dbReference type="EMBL" id="SHJ83546.1"/>
    </source>
</evidence>
<evidence type="ECO:0000256" key="1">
    <source>
        <dbReference type="ARBA" id="ARBA00022857"/>
    </source>
</evidence>